<dbReference type="Proteomes" id="UP001597453">
    <property type="component" value="Unassembled WGS sequence"/>
</dbReference>
<evidence type="ECO:0000256" key="10">
    <source>
        <dbReference type="SAM" id="Phobius"/>
    </source>
</evidence>
<dbReference type="InterPro" id="IPR038354">
    <property type="entry name" value="VKOR_sf"/>
</dbReference>
<evidence type="ECO:0000259" key="11">
    <source>
        <dbReference type="SMART" id="SM00756"/>
    </source>
</evidence>
<dbReference type="InterPro" id="IPR012932">
    <property type="entry name" value="VKOR"/>
</dbReference>
<keyword evidence="6" id="KW-0560">Oxidoreductase</keyword>
<feature type="transmembrane region" description="Helical" evidence="10">
    <location>
        <begin position="37"/>
        <end position="55"/>
    </location>
</feature>
<comment type="subcellular location">
    <subcellularLocation>
        <location evidence="1">Membrane</location>
        <topology evidence="1">Multi-pass membrane protein</topology>
    </subcellularLocation>
</comment>
<dbReference type="Gene3D" id="1.20.1440.130">
    <property type="entry name" value="VKOR domain"/>
    <property type="match status" value="1"/>
</dbReference>
<feature type="transmembrane region" description="Helical" evidence="10">
    <location>
        <begin position="187"/>
        <end position="214"/>
    </location>
</feature>
<feature type="transmembrane region" description="Helical" evidence="10">
    <location>
        <begin position="148"/>
        <end position="175"/>
    </location>
</feature>
<name>A0ABW5RLQ3_9MICO</name>
<evidence type="ECO:0000256" key="8">
    <source>
        <dbReference type="ARBA" id="ARBA00023157"/>
    </source>
</evidence>
<dbReference type="SMART" id="SM00756">
    <property type="entry name" value="VKc"/>
    <property type="match status" value="1"/>
</dbReference>
<keyword evidence="4" id="KW-0874">Quinone</keyword>
<comment type="caution">
    <text evidence="12">The sequence shown here is derived from an EMBL/GenBank/DDBJ whole genome shotgun (WGS) entry which is preliminary data.</text>
</comment>
<organism evidence="12 13">
    <name type="scientific">Gulosibacter bifidus</name>
    <dbReference type="NCBI Taxonomy" id="272239"/>
    <lineage>
        <taxon>Bacteria</taxon>
        <taxon>Bacillati</taxon>
        <taxon>Actinomycetota</taxon>
        <taxon>Actinomycetes</taxon>
        <taxon>Micrococcales</taxon>
        <taxon>Microbacteriaceae</taxon>
        <taxon>Gulosibacter</taxon>
    </lineage>
</organism>
<dbReference type="RefSeq" id="WP_066058569.1">
    <property type="nucleotide sequence ID" value="NZ_JBHUNF010000004.1"/>
</dbReference>
<evidence type="ECO:0000256" key="4">
    <source>
        <dbReference type="ARBA" id="ARBA00022719"/>
    </source>
</evidence>
<feature type="domain" description="Vitamin K epoxide reductase" evidence="11">
    <location>
        <begin position="32"/>
        <end position="173"/>
    </location>
</feature>
<comment type="similarity">
    <text evidence="2">Belongs to the VKOR family.</text>
</comment>
<keyword evidence="7 10" id="KW-0472">Membrane</keyword>
<keyword evidence="5 10" id="KW-1133">Transmembrane helix</keyword>
<feature type="transmembrane region" description="Helical" evidence="10">
    <location>
        <begin position="121"/>
        <end position="142"/>
    </location>
</feature>
<reference evidence="13" key="1">
    <citation type="journal article" date="2019" name="Int. J. Syst. Evol. Microbiol.">
        <title>The Global Catalogue of Microorganisms (GCM) 10K type strain sequencing project: providing services to taxonomists for standard genome sequencing and annotation.</title>
        <authorList>
            <consortium name="The Broad Institute Genomics Platform"/>
            <consortium name="The Broad Institute Genome Sequencing Center for Infectious Disease"/>
            <person name="Wu L."/>
            <person name="Ma J."/>
        </authorList>
    </citation>
    <scope>NUCLEOTIDE SEQUENCE [LARGE SCALE GENOMIC DNA]</scope>
    <source>
        <strain evidence="13">TISTR 1511</strain>
    </source>
</reference>
<evidence type="ECO:0000256" key="2">
    <source>
        <dbReference type="ARBA" id="ARBA00006214"/>
    </source>
</evidence>
<evidence type="ECO:0000256" key="1">
    <source>
        <dbReference type="ARBA" id="ARBA00004141"/>
    </source>
</evidence>
<evidence type="ECO:0000313" key="13">
    <source>
        <dbReference type="Proteomes" id="UP001597453"/>
    </source>
</evidence>
<gene>
    <name evidence="12" type="ORF">ACFSUQ_08655</name>
</gene>
<evidence type="ECO:0000256" key="6">
    <source>
        <dbReference type="ARBA" id="ARBA00023002"/>
    </source>
</evidence>
<dbReference type="EMBL" id="JBHUNF010000004">
    <property type="protein sequence ID" value="MFD2675359.1"/>
    <property type="molecule type" value="Genomic_DNA"/>
</dbReference>
<evidence type="ECO:0000256" key="9">
    <source>
        <dbReference type="ARBA" id="ARBA00023284"/>
    </source>
</evidence>
<evidence type="ECO:0000313" key="12">
    <source>
        <dbReference type="EMBL" id="MFD2675359.1"/>
    </source>
</evidence>
<sequence length="222" mass="23791">MDAERQPVANEAIGDAVETSAASGELPAAVRPRTTGWVMLICGAIGLLASFMLTLESFHYLENPNASLVCDISVLVTCTPAMNSSAGSLFGFPNVIVGLISFTLVLVAGALEVGEVRLPRWFYLGLQFGLIVAACMITYFQWFIGFQLQALCIWCSIIWLATIPLVVLVTCANLARGRFGAAATRAGIAIASWAWVIIAVWYIAVTGLVLAGMWDAIRLSML</sequence>
<keyword evidence="13" id="KW-1185">Reference proteome</keyword>
<keyword evidence="9" id="KW-0676">Redox-active center</keyword>
<evidence type="ECO:0000256" key="7">
    <source>
        <dbReference type="ARBA" id="ARBA00023136"/>
    </source>
</evidence>
<protein>
    <submittedName>
        <fullName evidence="12">Vitamin K epoxide reductase family protein</fullName>
    </submittedName>
</protein>
<keyword evidence="3 10" id="KW-0812">Transmembrane</keyword>
<dbReference type="Pfam" id="PF07884">
    <property type="entry name" value="VKOR"/>
    <property type="match status" value="1"/>
</dbReference>
<evidence type="ECO:0000256" key="3">
    <source>
        <dbReference type="ARBA" id="ARBA00022692"/>
    </source>
</evidence>
<proteinExistence type="inferred from homology"/>
<feature type="transmembrane region" description="Helical" evidence="10">
    <location>
        <begin position="89"/>
        <end position="109"/>
    </location>
</feature>
<evidence type="ECO:0000256" key="5">
    <source>
        <dbReference type="ARBA" id="ARBA00022989"/>
    </source>
</evidence>
<accession>A0ABW5RLQ3</accession>
<keyword evidence="8" id="KW-1015">Disulfide bond</keyword>